<organism evidence="2 3">
    <name type="scientific">Symbiodinium microadriaticum</name>
    <name type="common">Dinoflagellate</name>
    <name type="synonym">Zooxanthella microadriatica</name>
    <dbReference type="NCBI Taxonomy" id="2951"/>
    <lineage>
        <taxon>Eukaryota</taxon>
        <taxon>Sar</taxon>
        <taxon>Alveolata</taxon>
        <taxon>Dinophyceae</taxon>
        <taxon>Suessiales</taxon>
        <taxon>Symbiodiniaceae</taxon>
        <taxon>Symbiodinium</taxon>
    </lineage>
</organism>
<feature type="transmembrane region" description="Helical" evidence="1">
    <location>
        <begin position="279"/>
        <end position="307"/>
    </location>
</feature>
<dbReference type="Proteomes" id="UP000186817">
    <property type="component" value="Unassembled WGS sequence"/>
</dbReference>
<sequence>MSAIPNMMQSRVQEITMDGHEKIATKYYQASPTRGGRPRSDGHEKNYRWWTDPASGCIVGVVGMLEPDNNKVVLTALSRSLVTYKHVDCVLYDRMCFLMPSATSRNDMKKAKHAVLHMRRLAEKLKLATGEHMQMSMALTTMQGSLEAAVQEVERDVREVELGQEASGLRTEKFFFTVALVMVPVDVECRCVDATTQSQHLVARDEEEICLLEGQRKNVGHPKTALAATPADESVAAVAWRHPDYGGNSPQRRSTDEKAVDPEMEARLTSALLRGHHSVLWWLFWWVSRFLGGLEIVMVVVVVLVVVV</sequence>
<evidence type="ECO:0000256" key="1">
    <source>
        <dbReference type="SAM" id="Phobius"/>
    </source>
</evidence>
<protein>
    <submittedName>
        <fullName evidence="2">Uncharacterized protein</fullName>
    </submittedName>
</protein>
<keyword evidence="3" id="KW-1185">Reference proteome</keyword>
<name>A0A1Q9E4Q0_SYMMI</name>
<dbReference type="EMBL" id="LSRX01000265">
    <property type="protein sequence ID" value="OLQ02397.1"/>
    <property type="molecule type" value="Genomic_DNA"/>
</dbReference>
<dbReference type="AlphaFoldDB" id="A0A1Q9E4Q0"/>
<reference evidence="2 3" key="1">
    <citation type="submission" date="2016-02" db="EMBL/GenBank/DDBJ databases">
        <title>Genome analysis of coral dinoflagellate symbionts highlights evolutionary adaptations to a symbiotic lifestyle.</title>
        <authorList>
            <person name="Aranda M."/>
            <person name="Li Y."/>
            <person name="Liew Y.J."/>
            <person name="Baumgarten S."/>
            <person name="Simakov O."/>
            <person name="Wilson M."/>
            <person name="Piel J."/>
            <person name="Ashoor H."/>
            <person name="Bougouffa S."/>
            <person name="Bajic V.B."/>
            <person name="Ryu T."/>
            <person name="Ravasi T."/>
            <person name="Bayer T."/>
            <person name="Micklem G."/>
            <person name="Kim H."/>
            <person name="Bhak J."/>
            <person name="Lajeunesse T.C."/>
            <person name="Voolstra C.R."/>
        </authorList>
    </citation>
    <scope>NUCLEOTIDE SEQUENCE [LARGE SCALE GENOMIC DNA]</scope>
    <source>
        <strain evidence="2 3">CCMP2467</strain>
    </source>
</reference>
<keyword evidence="1" id="KW-0472">Membrane</keyword>
<comment type="caution">
    <text evidence="2">The sequence shown here is derived from an EMBL/GenBank/DDBJ whole genome shotgun (WGS) entry which is preliminary data.</text>
</comment>
<accession>A0A1Q9E4Q0</accession>
<keyword evidence="1" id="KW-0812">Transmembrane</keyword>
<dbReference type="OrthoDB" id="10352699at2759"/>
<evidence type="ECO:0000313" key="3">
    <source>
        <dbReference type="Proteomes" id="UP000186817"/>
    </source>
</evidence>
<gene>
    <name evidence="2" type="ORF">AK812_SmicGene14771</name>
</gene>
<keyword evidence="1" id="KW-1133">Transmembrane helix</keyword>
<proteinExistence type="predicted"/>
<evidence type="ECO:0000313" key="2">
    <source>
        <dbReference type="EMBL" id="OLQ02397.1"/>
    </source>
</evidence>